<dbReference type="SUPFAM" id="SSF56300">
    <property type="entry name" value="Metallo-dependent phosphatases"/>
    <property type="match status" value="1"/>
</dbReference>
<dbReference type="InterPro" id="IPR015914">
    <property type="entry name" value="PAPs_N"/>
</dbReference>
<protein>
    <recommendedName>
        <fullName evidence="7">Purple acid phosphatase</fullName>
        <ecNumber evidence="7">3.1.3.2</ecNumber>
    </recommendedName>
</protein>
<dbReference type="AlphaFoldDB" id="A0A8T0JBZ4"/>
<reference evidence="12" key="1">
    <citation type="submission" date="2020-06" db="EMBL/GenBank/DDBJ databases">
        <title>WGS assembly of Ceratodon purpureus strain R40.</title>
        <authorList>
            <person name="Carey S.B."/>
            <person name="Jenkins J."/>
            <person name="Shu S."/>
            <person name="Lovell J.T."/>
            <person name="Sreedasyam A."/>
            <person name="Maumus F."/>
            <person name="Tiley G.P."/>
            <person name="Fernandez-Pozo N."/>
            <person name="Barry K."/>
            <person name="Chen C."/>
            <person name="Wang M."/>
            <person name="Lipzen A."/>
            <person name="Daum C."/>
            <person name="Saski C.A."/>
            <person name="Payton A.C."/>
            <person name="Mcbreen J.C."/>
            <person name="Conrad R.E."/>
            <person name="Kollar L.M."/>
            <person name="Olsson S."/>
            <person name="Huttunen S."/>
            <person name="Landis J.B."/>
            <person name="Wickett N.J."/>
            <person name="Johnson M.G."/>
            <person name="Rensing S.A."/>
            <person name="Grimwood J."/>
            <person name="Schmutz J."/>
            <person name="Mcdaniel S.F."/>
        </authorList>
    </citation>
    <scope>NUCLEOTIDE SEQUENCE</scope>
    <source>
        <strain evidence="12">R40</strain>
    </source>
</reference>
<feature type="domain" description="Purple acid phosphatase N-terminal" evidence="10">
    <location>
        <begin position="180"/>
        <end position="287"/>
    </location>
</feature>
<evidence type="ECO:0000259" key="11">
    <source>
        <dbReference type="Pfam" id="PF17808"/>
    </source>
</evidence>
<dbReference type="EC" id="3.1.3.2" evidence="7"/>
<keyword evidence="7" id="KW-0378">Hydrolase</keyword>
<evidence type="ECO:0000256" key="4">
    <source>
        <dbReference type="ARBA" id="ARBA00022525"/>
    </source>
</evidence>
<dbReference type="GO" id="GO:0005576">
    <property type="term" value="C:extracellular region"/>
    <property type="evidence" value="ECO:0007669"/>
    <property type="project" value="UniProtKB-SubCell"/>
</dbReference>
<dbReference type="Proteomes" id="UP000822688">
    <property type="component" value="Chromosome 1"/>
</dbReference>
<organism evidence="12 13">
    <name type="scientific">Ceratodon purpureus</name>
    <name type="common">Fire moss</name>
    <name type="synonym">Dicranum purpureum</name>
    <dbReference type="NCBI Taxonomy" id="3225"/>
    <lineage>
        <taxon>Eukaryota</taxon>
        <taxon>Viridiplantae</taxon>
        <taxon>Streptophyta</taxon>
        <taxon>Embryophyta</taxon>
        <taxon>Bryophyta</taxon>
        <taxon>Bryophytina</taxon>
        <taxon>Bryopsida</taxon>
        <taxon>Dicranidae</taxon>
        <taxon>Pseudoditrichales</taxon>
        <taxon>Ditrichaceae</taxon>
        <taxon>Ceratodon</taxon>
    </lineage>
</organism>
<evidence type="ECO:0000256" key="3">
    <source>
        <dbReference type="ARBA" id="ARBA00011738"/>
    </source>
</evidence>
<feature type="chain" id="PRO_5035964986" description="Purple acid phosphatase" evidence="7">
    <location>
        <begin position="24"/>
        <end position="626"/>
    </location>
</feature>
<dbReference type="CDD" id="cd00839">
    <property type="entry name" value="MPP_PAPs"/>
    <property type="match status" value="1"/>
</dbReference>
<dbReference type="InterPro" id="IPR025733">
    <property type="entry name" value="PAPs_C"/>
</dbReference>
<evidence type="ECO:0000259" key="10">
    <source>
        <dbReference type="Pfam" id="PF16656"/>
    </source>
</evidence>
<feature type="domain" description="Calcineurin-like phosphoesterase" evidence="8">
    <location>
        <begin position="299"/>
        <end position="514"/>
    </location>
</feature>
<comment type="subunit">
    <text evidence="3">Homodimer.</text>
</comment>
<evidence type="ECO:0000259" key="9">
    <source>
        <dbReference type="Pfam" id="PF14008"/>
    </source>
</evidence>
<comment type="caution">
    <text evidence="12">The sequence shown here is derived from an EMBL/GenBank/DDBJ whole genome shotgun (WGS) entry which is preliminary data.</text>
</comment>
<keyword evidence="6" id="KW-0325">Glycoprotein</keyword>
<keyword evidence="5 7" id="KW-0732">Signal</keyword>
<dbReference type="Pfam" id="PF16656">
    <property type="entry name" value="Pur_ac_phosph_N"/>
    <property type="match status" value="1"/>
</dbReference>
<dbReference type="SUPFAM" id="SSF49363">
    <property type="entry name" value="Purple acid phosphatase, N-terminal domain"/>
    <property type="match status" value="1"/>
</dbReference>
<dbReference type="PANTHER" id="PTHR45778">
    <property type="entry name" value="PURPLE ACID PHOSPHATASE-RELATED"/>
    <property type="match status" value="1"/>
</dbReference>
<dbReference type="InterPro" id="IPR004843">
    <property type="entry name" value="Calcineurin-like_PHP"/>
</dbReference>
<accession>A0A8T0JBZ4</accession>
<keyword evidence="4" id="KW-0964">Secreted</keyword>
<dbReference type="Gene3D" id="2.60.40.380">
    <property type="entry name" value="Purple acid phosphatase-like, N-terminal"/>
    <property type="match status" value="1"/>
</dbReference>
<dbReference type="Pfam" id="PF00149">
    <property type="entry name" value="Metallophos"/>
    <property type="match status" value="1"/>
</dbReference>
<evidence type="ECO:0000256" key="6">
    <source>
        <dbReference type="ARBA" id="ARBA00023180"/>
    </source>
</evidence>
<dbReference type="InterPro" id="IPR008963">
    <property type="entry name" value="Purple_acid_Pase-like_N"/>
</dbReference>
<comment type="similarity">
    <text evidence="2 7">Belongs to the metallophosphoesterase superfamily. Purple acid phosphatase family.</text>
</comment>
<name>A0A8T0JBZ4_CERPU</name>
<dbReference type="Gene3D" id="3.60.21.10">
    <property type="match status" value="1"/>
</dbReference>
<dbReference type="GO" id="GO:0003993">
    <property type="term" value="F:acid phosphatase activity"/>
    <property type="evidence" value="ECO:0007669"/>
    <property type="project" value="UniProtKB-EC"/>
</dbReference>
<evidence type="ECO:0000256" key="1">
    <source>
        <dbReference type="ARBA" id="ARBA00004613"/>
    </source>
</evidence>
<evidence type="ECO:0000313" key="12">
    <source>
        <dbReference type="EMBL" id="KAG0592523.1"/>
    </source>
</evidence>
<feature type="domain" description="Purple acid phosphatase Fn3-like" evidence="11">
    <location>
        <begin position="55"/>
        <end position="174"/>
    </location>
</feature>
<dbReference type="InterPro" id="IPR029052">
    <property type="entry name" value="Metallo-depent_PP-like"/>
</dbReference>
<dbReference type="Pfam" id="PF14008">
    <property type="entry name" value="Metallophos_C"/>
    <property type="match status" value="1"/>
</dbReference>
<proteinExistence type="inferred from homology"/>
<dbReference type="InterPro" id="IPR041792">
    <property type="entry name" value="MPP_PAP"/>
</dbReference>
<dbReference type="InterPro" id="IPR040974">
    <property type="entry name" value="Fn3_PAP"/>
</dbReference>
<evidence type="ECO:0000256" key="5">
    <source>
        <dbReference type="ARBA" id="ARBA00022729"/>
    </source>
</evidence>
<sequence>MEKVAKTRLVLFLLGILVHSASGLWELEVRQDDTQPLSKIALHRSTQKFDKSITISANPVLLGHKGETSEYVTVKYKKPTGAKETDWVGVFSPAKFNASECSEDLNPREYRPYICQAPIKYKYANYSSPNYVIDGEGSVTFRLVKQRSDFAFGFFSGDITNPVLEAISNTISFADTNAPVYPRLALGSTWDQMTVTWTSGYGKKDADAVVQWGTEVGKESWLSPASTLTFTRHDMCGPPARTVGWRDPGFFHTAYLKDLWPSTRYYYKVGHRMKNGGYVWGLKYYFTSSPALGEDTVQRVVIFGDMGKNERDGSIEYNQFQHGALNTTDQLVQDVENYDIVFHIGDLAYANGYMSQWDQFHEQVGEIAARVPYMVTNGNHERDYPGSGSFYQNMDSGGECGVPAQVMYHMPTSNKAKSWYEADWGMFHFCVADTEMDWREGTEQYKFLEQCFAKVDRQRQPWLIFLAHRVLGYSSGIYYAMEGTFAEPYGRESLQKLWQKYKVDLALYGHVHNYERSCPVYENQCVSTEKDHYSGTFNATIHIVAGGGGCDLEPFSPFAPSWSIVKDLDFGFTKLTAFNRTTLLFEYKKSRDGEVYDQFWISRNYRDVLGCDGTPAKNCPAFVLAT</sequence>
<dbReference type="PANTHER" id="PTHR45778:SF6">
    <property type="entry name" value="INACTIVE PURPLE ACID PHOSPHATASE 24-RELATED"/>
    <property type="match status" value="1"/>
</dbReference>
<feature type="signal peptide" evidence="7">
    <location>
        <begin position="1"/>
        <end position="23"/>
    </location>
</feature>
<feature type="domain" description="Purple acid phosphatase C-terminal" evidence="9">
    <location>
        <begin position="539"/>
        <end position="598"/>
    </location>
</feature>
<dbReference type="Pfam" id="PF17808">
    <property type="entry name" value="fn3_PAP"/>
    <property type="match status" value="1"/>
</dbReference>
<evidence type="ECO:0000256" key="2">
    <source>
        <dbReference type="ARBA" id="ARBA00008723"/>
    </source>
</evidence>
<gene>
    <name evidence="12" type="ORF">KC19_1G259500</name>
</gene>
<dbReference type="EMBL" id="CM026421">
    <property type="protein sequence ID" value="KAG0592523.1"/>
    <property type="molecule type" value="Genomic_DNA"/>
</dbReference>
<evidence type="ECO:0000313" key="13">
    <source>
        <dbReference type="Proteomes" id="UP000822688"/>
    </source>
</evidence>
<comment type="subcellular location">
    <subcellularLocation>
        <location evidence="1">Secreted</location>
    </subcellularLocation>
</comment>
<dbReference type="GO" id="GO:0046872">
    <property type="term" value="F:metal ion binding"/>
    <property type="evidence" value="ECO:0007669"/>
    <property type="project" value="InterPro"/>
</dbReference>
<keyword evidence="13" id="KW-1185">Reference proteome</keyword>
<comment type="catalytic activity">
    <reaction evidence="7">
        <text>a phosphate monoester + H2O = an alcohol + phosphate</text>
        <dbReference type="Rhea" id="RHEA:15017"/>
        <dbReference type="ChEBI" id="CHEBI:15377"/>
        <dbReference type="ChEBI" id="CHEBI:30879"/>
        <dbReference type="ChEBI" id="CHEBI:43474"/>
        <dbReference type="ChEBI" id="CHEBI:67140"/>
        <dbReference type="EC" id="3.1.3.2"/>
    </reaction>
</comment>
<evidence type="ECO:0000256" key="7">
    <source>
        <dbReference type="RuleBase" id="RU361203"/>
    </source>
</evidence>
<evidence type="ECO:0000259" key="8">
    <source>
        <dbReference type="Pfam" id="PF00149"/>
    </source>
</evidence>